<feature type="domain" description="DUF5678" evidence="1">
    <location>
        <begin position="7"/>
        <end position="54"/>
    </location>
</feature>
<dbReference type="Proteomes" id="UP000178577">
    <property type="component" value="Unassembled WGS sequence"/>
</dbReference>
<comment type="caution">
    <text evidence="2">The sequence shown here is derived from an EMBL/GenBank/DDBJ whole genome shotgun (WGS) entry which is preliminary data.</text>
</comment>
<evidence type="ECO:0000259" key="1">
    <source>
        <dbReference type="Pfam" id="PF18929"/>
    </source>
</evidence>
<evidence type="ECO:0000313" key="3">
    <source>
        <dbReference type="Proteomes" id="UP000178577"/>
    </source>
</evidence>
<reference evidence="2 3" key="1">
    <citation type="journal article" date="2016" name="Nat. Commun.">
        <title>Thousands of microbial genomes shed light on interconnected biogeochemical processes in an aquifer system.</title>
        <authorList>
            <person name="Anantharaman K."/>
            <person name="Brown C.T."/>
            <person name="Hug L.A."/>
            <person name="Sharon I."/>
            <person name="Castelle C.J."/>
            <person name="Probst A.J."/>
            <person name="Thomas B.C."/>
            <person name="Singh A."/>
            <person name="Wilkins M.J."/>
            <person name="Karaoz U."/>
            <person name="Brodie E.L."/>
            <person name="Williams K.H."/>
            <person name="Hubbard S.S."/>
            <person name="Banfield J.F."/>
        </authorList>
    </citation>
    <scope>NUCLEOTIDE SEQUENCE [LARGE SCALE GENOMIC DNA]</scope>
</reference>
<dbReference type="Pfam" id="PF18929">
    <property type="entry name" value="DUF5678"/>
    <property type="match status" value="1"/>
</dbReference>
<accession>A0A1F5G679</accession>
<proteinExistence type="predicted"/>
<gene>
    <name evidence="2" type="ORF">A2693_00110</name>
</gene>
<sequence>MASFKEIHKKYKGKRVALTPDEKRVISSGDTAKKVYREAHEKGFKEPILTKVPQAVVPLVGPIFV</sequence>
<organism evidence="2 3">
    <name type="scientific">Candidatus Curtissbacteria bacterium RIFCSPHIGHO2_01_FULL_40_12</name>
    <dbReference type="NCBI Taxonomy" id="1797710"/>
    <lineage>
        <taxon>Bacteria</taxon>
        <taxon>Candidatus Curtissiibacteriota</taxon>
    </lineage>
</organism>
<dbReference type="EMBL" id="MFAY01000060">
    <property type="protein sequence ID" value="OGD87348.1"/>
    <property type="molecule type" value="Genomic_DNA"/>
</dbReference>
<dbReference type="InterPro" id="IPR043734">
    <property type="entry name" value="DUF5678"/>
</dbReference>
<evidence type="ECO:0000313" key="2">
    <source>
        <dbReference type="EMBL" id="OGD87348.1"/>
    </source>
</evidence>
<protein>
    <recommendedName>
        <fullName evidence="1">DUF5678 domain-containing protein</fullName>
    </recommendedName>
</protein>
<name>A0A1F5G679_9BACT</name>
<dbReference type="AlphaFoldDB" id="A0A1F5G679"/>